<keyword evidence="3" id="KW-1185">Reference proteome</keyword>
<gene>
    <name evidence="2" type="ORF">TSOC_000041</name>
</gene>
<comment type="caution">
    <text evidence="2">The sequence shown here is derived from an EMBL/GenBank/DDBJ whole genome shotgun (WGS) entry which is preliminary data.</text>
</comment>
<name>A0A2J8AK98_9CHLO</name>
<dbReference type="OrthoDB" id="424753at2759"/>
<feature type="region of interest" description="Disordered" evidence="1">
    <location>
        <begin position="1"/>
        <end position="23"/>
    </location>
</feature>
<sequence length="93" mass="9887">MGDRDSPSRPGTSSSKPRGRSDALVMVANRLRSPMYVSDRALPPEDLTVSTIEGLLRIPNLASGRTEDQLVASYTGEDGLVTDPDFLPGVGSL</sequence>
<evidence type="ECO:0000313" key="3">
    <source>
        <dbReference type="Proteomes" id="UP000236333"/>
    </source>
</evidence>
<dbReference type="EMBL" id="PGGS01000001">
    <property type="protein sequence ID" value="PNH12941.1"/>
    <property type="molecule type" value="Genomic_DNA"/>
</dbReference>
<dbReference type="AlphaFoldDB" id="A0A2J8AK98"/>
<evidence type="ECO:0000313" key="2">
    <source>
        <dbReference type="EMBL" id="PNH12941.1"/>
    </source>
</evidence>
<dbReference type="Proteomes" id="UP000236333">
    <property type="component" value="Unassembled WGS sequence"/>
</dbReference>
<proteinExistence type="predicted"/>
<evidence type="ECO:0000256" key="1">
    <source>
        <dbReference type="SAM" id="MobiDB-lite"/>
    </source>
</evidence>
<accession>A0A2J8AK98</accession>
<organism evidence="2 3">
    <name type="scientific">Tetrabaena socialis</name>
    <dbReference type="NCBI Taxonomy" id="47790"/>
    <lineage>
        <taxon>Eukaryota</taxon>
        <taxon>Viridiplantae</taxon>
        <taxon>Chlorophyta</taxon>
        <taxon>core chlorophytes</taxon>
        <taxon>Chlorophyceae</taxon>
        <taxon>CS clade</taxon>
        <taxon>Chlamydomonadales</taxon>
        <taxon>Tetrabaenaceae</taxon>
        <taxon>Tetrabaena</taxon>
    </lineage>
</organism>
<protein>
    <submittedName>
        <fullName evidence="2">Uncharacterized protein</fullName>
    </submittedName>
</protein>
<reference evidence="2 3" key="1">
    <citation type="journal article" date="2017" name="Mol. Biol. Evol.">
        <title>The 4-celled Tetrabaena socialis nuclear genome reveals the essential components for genetic control of cell number at the origin of multicellularity in the volvocine lineage.</title>
        <authorList>
            <person name="Featherston J."/>
            <person name="Arakaki Y."/>
            <person name="Hanschen E.R."/>
            <person name="Ferris P.J."/>
            <person name="Michod R.E."/>
            <person name="Olson B.J.S.C."/>
            <person name="Nozaki H."/>
            <person name="Durand P.M."/>
        </authorList>
    </citation>
    <scope>NUCLEOTIDE SEQUENCE [LARGE SCALE GENOMIC DNA]</scope>
    <source>
        <strain evidence="2 3">NIES-571</strain>
    </source>
</reference>